<organism evidence="1 2">
    <name type="scientific">Trichinella murrelli</name>
    <dbReference type="NCBI Taxonomy" id="144512"/>
    <lineage>
        <taxon>Eukaryota</taxon>
        <taxon>Metazoa</taxon>
        <taxon>Ecdysozoa</taxon>
        <taxon>Nematoda</taxon>
        <taxon>Enoplea</taxon>
        <taxon>Dorylaimia</taxon>
        <taxon>Trichinellida</taxon>
        <taxon>Trichinellidae</taxon>
        <taxon>Trichinella</taxon>
    </lineage>
</organism>
<sequence>MRASTAIGIDLLYVYAFFFKKAPIFQICYLVQVLSPILLQLRTFGILACQCSSICCLAECKDIF</sequence>
<name>A0A0V0UD88_9BILA</name>
<dbReference type="EMBL" id="JYDJ01000017">
    <property type="protein sequence ID" value="KRX49356.1"/>
    <property type="molecule type" value="Genomic_DNA"/>
</dbReference>
<reference evidence="1 2" key="1">
    <citation type="submission" date="2015-01" db="EMBL/GenBank/DDBJ databases">
        <title>Evolution of Trichinella species and genotypes.</title>
        <authorList>
            <person name="Korhonen P.K."/>
            <person name="Edoardo P."/>
            <person name="Giuseppe L.R."/>
            <person name="Gasser R.B."/>
        </authorList>
    </citation>
    <scope>NUCLEOTIDE SEQUENCE [LARGE SCALE GENOMIC DNA]</scope>
    <source>
        <strain evidence="1">ISS417</strain>
    </source>
</reference>
<evidence type="ECO:0000313" key="1">
    <source>
        <dbReference type="EMBL" id="KRX49356.1"/>
    </source>
</evidence>
<proteinExistence type="predicted"/>
<evidence type="ECO:0000313" key="2">
    <source>
        <dbReference type="Proteomes" id="UP000055048"/>
    </source>
</evidence>
<dbReference type="AlphaFoldDB" id="A0A0V0UD88"/>
<comment type="caution">
    <text evidence="1">The sequence shown here is derived from an EMBL/GenBank/DDBJ whole genome shotgun (WGS) entry which is preliminary data.</text>
</comment>
<protein>
    <submittedName>
        <fullName evidence="1">Uncharacterized protein</fullName>
    </submittedName>
</protein>
<gene>
    <name evidence="1" type="ORF">T05_9326</name>
</gene>
<dbReference type="Proteomes" id="UP000055048">
    <property type="component" value="Unassembled WGS sequence"/>
</dbReference>
<accession>A0A0V0UD88</accession>
<keyword evidence="2" id="KW-1185">Reference proteome</keyword>